<gene>
    <name evidence="13" type="ORF">H8707_06570</name>
</gene>
<dbReference type="EMBL" id="JACRTG010000016">
    <property type="protein sequence ID" value="MBC8587898.1"/>
    <property type="molecule type" value="Genomic_DNA"/>
</dbReference>
<dbReference type="PANTHER" id="PTHR10642:SF26">
    <property type="entry name" value="RIBONUCLEASE H1"/>
    <property type="match status" value="1"/>
</dbReference>
<comment type="function">
    <text evidence="3">Endonuclease that specifically degrades the RNA of RNA-DNA hybrids.</text>
</comment>
<dbReference type="GO" id="GO:0043137">
    <property type="term" value="P:DNA replication, removal of RNA primer"/>
    <property type="evidence" value="ECO:0007669"/>
    <property type="project" value="TreeGrafter"/>
</dbReference>
<dbReference type="InterPro" id="IPR002156">
    <property type="entry name" value="RNaseH_domain"/>
</dbReference>
<evidence type="ECO:0000313" key="13">
    <source>
        <dbReference type="EMBL" id="MBC8587898.1"/>
    </source>
</evidence>
<dbReference type="InterPro" id="IPR036397">
    <property type="entry name" value="RNaseH_sf"/>
</dbReference>
<dbReference type="Gene3D" id="3.30.420.10">
    <property type="entry name" value="Ribonuclease H-like superfamily/Ribonuclease H"/>
    <property type="match status" value="1"/>
</dbReference>
<dbReference type="PROSITE" id="PS50879">
    <property type="entry name" value="RNASE_H_1"/>
    <property type="match status" value="1"/>
</dbReference>
<dbReference type="Gene3D" id="3.40.970.10">
    <property type="entry name" value="Ribonuclease H1, N-terminal domain"/>
    <property type="match status" value="1"/>
</dbReference>
<dbReference type="InterPro" id="IPR011320">
    <property type="entry name" value="RNase_H1_N"/>
</dbReference>
<dbReference type="PANTHER" id="PTHR10642">
    <property type="entry name" value="RIBONUCLEASE H1"/>
    <property type="match status" value="1"/>
</dbReference>
<comment type="catalytic activity">
    <reaction evidence="1">
        <text>Endonucleolytic cleavage to 5'-phosphomonoester.</text>
        <dbReference type="EC" id="3.1.26.4"/>
    </reaction>
</comment>
<comment type="similarity">
    <text evidence="4">Belongs to the RNase H family.</text>
</comment>
<evidence type="ECO:0000256" key="2">
    <source>
        <dbReference type="ARBA" id="ARBA00001946"/>
    </source>
</evidence>
<evidence type="ECO:0000256" key="7">
    <source>
        <dbReference type="ARBA" id="ARBA00022722"/>
    </source>
</evidence>
<dbReference type="GO" id="GO:0003676">
    <property type="term" value="F:nucleic acid binding"/>
    <property type="evidence" value="ECO:0007669"/>
    <property type="project" value="InterPro"/>
</dbReference>
<keyword evidence="14" id="KW-1185">Reference proteome</keyword>
<dbReference type="AlphaFoldDB" id="A0A926EQJ8"/>
<dbReference type="Pfam" id="PF00075">
    <property type="entry name" value="RNase_H"/>
    <property type="match status" value="1"/>
</dbReference>
<keyword evidence="11" id="KW-0460">Magnesium</keyword>
<dbReference type="GO" id="GO:0004523">
    <property type="term" value="F:RNA-DNA hybrid ribonuclease activity"/>
    <property type="evidence" value="ECO:0007669"/>
    <property type="project" value="UniProtKB-EC"/>
</dbReference>
<keyword evidence="8" id="KW-0479">Metal-binding</keyword>
<keyword evidence="10" id="KW-0378">Hydrolase</keyword>
<dbReference type="GO" id="GO:0046872">
    <property type="term" value="F:metal ion binding"/>
    <property type="evidence" value="ECO:0007669"/>
    <property type="project" value="UniProtKB-KW"/>
</dbReference>
<dbReference type="InterPro" id="IPR009027">
    <property type="entry name" value="Ribosomal_bL9/RNase_H1_N"/>
</dbReference>
<evidence type="ECO:0000313" key="14">
    <source>
        <dbReference type="Proteomes" id="UP000601171"/>
    </source>
</evidence>
<proteinExistence type="inferred from homology"/>
<dbReference type="InterPro" id="IPR012337">
    <property type="entry name" value="RNaseH-like_sf"/>
</dbReference>
<evidence type="ECO:0000256" key="1">
    <source>
        <dbReference type="ARBA" id="ARBA00000077"/>
    </source>
</evidence>
<comment type="caution">
    <text evidence="13">The sequence shown here is derived from an EMBL/GenBank/DDBJ whole genome shotgun (WGS) entry which is preliminary data.</text>
</comment>
<evidence type="ECO:0000256" key="4">
    <source>
        <dbReference type="ARBA" id="ARBA00005300"/>
    </source>
</evidence>
<evidence type="ECO:0000256" key="6">
    <source>
        <dbReference type="ARBA" id="ARBA00017721"/>
    </source>
</evidence>
<comment type="cofactor">
    <cofactor evidence="2">
        <name>Mg(2+)</name>
        <dbReference type="ChEBI" id="CHEBI:18420"/>
    </cofactor>
</comment>
<evidence type="ECO:0000256" key="9">
    <source>
        <dbReference type="ARBA" id="ARBA00022759"/>
    </source>
</evidence>
<dbReference type="InterPro" id="IPR050092">
    <property type="entry name" value="RNase_H"/>
</dbReference>
<evidence type="ECO:0000256" key="3">
    <source>
        <dbReference type="ARBA" id="ARBA00004065"/>
    </source>
</evidence>
<evidence type="ECO:0000256" key="5">
    <source>
        <dbReference type="ARBA" id="ARBA00012180"/>
    </source>
</evidence>
<keyword evidence="9" id="KW-0255">Endonuclease</keyword>
<dbReference type="Proteomes" id="UP000601171">
    <property type="component" value="Unassembled WGS sequence"/>
</dbReference>
<feature type="domain" description="RNase H type-1" evidence="12">
    <location>
        <begin position="62"/>
        <end position="199"/>
    </location>
</feature>
<evidence type="ECO:0000256" key="11">
    <source>
        <dbReference type="ARBA" id="ARBA00022842"/>
    </source>
</evidence>
<dbReference type="SUPFAM" id="SSF53098">
    <property type="entry name" value="Ribonuclease H-like"/>
    <property type="match status" value="1"/>
</dbReference>
<evidence type="ECO:0000256" key="10">
    <source>
        <dbReference type="ARBA" id="ARBA00022801"/>
    </source>
</evidence>
<reference evidence="13" key="1">
    <citation type="submission" date="2020-08" db="EMBL/GenBank/DDBJ databases">
        <title>Genome public.</title>
        <authorList>
            <person name="Liu C."/>
            <person name="Sun Q."/>
        </authorList>
    </citation>
    <scope>NUCLEOTIDE SEQUENCE</scope>
    <source>
        <strain evidence="13">BX21</strain>
    </source>
</reference>
<dbReference type="FunFam" id="3.40.970.10:FF:000002">
    <property type="entry name" value="Ribonuclease H"/>
    <property type="match status" value="1"/>
</dbReference>
<evidence type="ECO:0000256" key="8">
    <source>
        <dbReference type="ARBA" id="ARBA00022723"/>
    </source>
</evidence>
<dbReference type="SUPFAM" id="SSF55658">
    <property type="entry name" value="L9 N-domain-like"/>
    <property type="match status" value="1"/>
</dbReference>
<dbReference type="InterPro" id="IPR037056">
    <property type="entry name" value="RNase_H1_N_sf"/>
</dbReference>
<sequence>MARFYYAVKAGRNPGIYNSWDECEKEVREFKGAIYKKFRSIEEAQDFIKEGDVSLRPNAELKENEMIAYVDGSFSLDTKTYSYGVVILTLKGKQTFSHREKDIEMAQMRNVAGEIKGAMFAMDYAIKEGKKILYLYYDYRGIEDWAKGNWKANKKGTQEYKKYYESIKDKLYVVFIKVTAHSGVKYNEEADKLAKEAIFK</sequence>
<dbReference type="Pfam" id="PF01693">
    <property type="entry name" value="Cauli_VI"/>
    <property type="match status" value="1"/>
</dbReference>
<dbReference type="RefSeq" id="WP_262429345.1">
    <property type="nucleotide sequence ID" value="NZ_JACRTG010000016.1"/>
</dbReference>
<accession>A0A926EQJ8</accession>
<protein>
    <recommendedName>
        <fullName evidence="6">Ribonuclease H</fullName>
        <ecNumber evidence="5">3.1.26.4</ecNumber>
    </recommendedName>
</protein>
<evidence type="ECO:0000259" key="12">
    <source>
        <dbReference type="PROSITE" id="PS50879"/>
    </source>
</evidence>
<dbReference type="EC" id="3.1.26.4" evidence="5"/>
<organism evidence="13 14">
    <name type="scientific">Paratissierella segnis</name>
    <dbReference type="NCBI Taxonomy" id="2763679"/>
    <lineage>
        <taxon>Bacteria</taxon>
        <taxon>Bacillati</taxon>
        <taxon>Bacillota</taxon>
        <taxon>Tissierellia</taxon>
        <taxon>Tissierellales</taxon>
        <taxon>Tissierellaceae</taxon>
        <taxon>Paratissierella</taxon>
    </lineage>
</organism>
<dbReference type="CDD" id="cd09277">
    <property type="entry name" value="RNase_HI_bacteria_like"/>
    <property type="match status" value="1"/>
</dbReference>
<keyword evidence="7" id="KW-0540">Nuclease</keyword>
<name>A0A926EQJ8_9FIRM</name>